<proteinExistence type="predicted"/>
<gene>
    <name evidence="2" type="ORF">FSPOR_141</name>
</gene>
<sequence>MSRQLISQHHASGQEDDQPYFYEGCAPSHNSNSEYYTSGQEVEPIFYEDTAPYNPYHNYYTGTVLGYRRSYFNEHSAPSYSSYGNYNAYGQEVEPVFHKATATNMTPYFHDDGVGLGIMYPEYSEYDDTTPYADTYQSKVLPPPLSLAKSDSTSAVKPIWYGKYSYHGNCPVFEYSTALEENEVAETIYWTPDNASFSSFSPTPTYPEDPRYLDGEDSISSLFQVDEDWEVQLIDSYATDEVEEEVKEEECTFEPQASFFCNVADSALAFLPPTPEPAYNEFEYQDADSTPRVNSKPKVYSASSFTDEYLSRYCYGGLRKSVTSGTVTYVDAAEVAHVAEIAHIDDELTPCDSGGSFTRKCLVKVVSPKTYWQLFKRAGQSWRSRSKQRFESR</sequence>
<feature type="compositionally biased region" description="Polar residues" evidence="1">
    <location>
        <begin position="1"/>
        <end position="11"/>
    </location>
</feature>
<accession>A0A395SW59</accession>
<dbReference type="AlphaFoldDB" id="A0A395SW59"/>
<feature type="region of interest" description="Disordered" evidence="1">
    <location>
        <begin position="1"/>
        <end position="24"/>
    </location>
</feature>
<evidence type="ECO:0000313" key="3">
    <source>
        <dbReference type="Proteomes" id="UP000266152"/>
    </source>
</evidence>
<dbReference type="EMBL" id="PXOF01000004">
    <property type="protein sequence ID" value="RGP76466.1"/>
    <property type="molecule type" value="Genomic_DNA"/>
</dbReference>
<name>A0A395SW59_FUSSP</name>
<protein>
    <submittedName>
        <fullName evidence="2">Uncharacterized protein</fullName>
    </submittedName>
</protein>
<keyword evidence="3" id="KW-1185">Reference proteome</keyword>
<dbReference type="Proteomes" id="UP000266152">
    <property type="component" value="Unassembled WGS sequence"/>
</dbReference>
<evidence type="ECO:0000313" key="2">
    <source>
        <dbReference type="EMBL" id="RGP76466.1"/>
    </source>
</evidence>
<evidence type="ECO:0000256" key="1">
    <source>
        <dbReference type="SAM" id="MobiDB-lite"/>
    </source>
</evidence>
<reference evidence="2 3" key="1">
    <citation type="journal article" date="2018" name="PLoS Pathog.">
        <title>Evolution of structural diversity of trichothecenes, a family of toxins produced by plant pathogenic and entomopathogenic fungi.</title>
        <authorList>
            <person name="Proctor R.H."/>
            <person name="McCormick S.P."/>
            <person name="Kim H.S."/>
            <person name="Cardoza R.E."/>
            <person name="Stanley A.M."/>
            <person name="Lindo L."/>
            <person name="Kelly A."/>
            <person name="Brown D.W."/>
            <person name="Lee T."/>
            <person name="Vaughan M.M."/>
            <person name="Alexander N.J."/>
            <person name="Busman M."/>
            <person name="Gutierrez S."/>
        </authorList>
    </citation>
    <scope>NUCLEOTIDE SEQUENCE [LARGE SCALE GENOMIC DNA]</scope>
    <source>
        <strain evidence="2 3">NRRL 3299</strain>
    </source>
</reference>
<comment type="caution">
    <text evidence="2">The sequence shown here is derived from an EMBL/GenBank/DDBJ whole genome shotgun (WGS) entry which is preliminary data.</text>
</comment>
<organism evidence="2 3">
    <name type="scientific">Fusarium sporotrichioides</name>
    <dbReference type="NCBI Taxonomy" id="5514"/>
    <lineage>
        <taxon>Eukaryota</taxon>
        <taxon>Fungi</taxon>
        <taxon>Dikarya</taxon>
        <taxon>Ascomycota</taxon>
        <taxon>Pezizomycotina</taxon>
        <taxon>Sordariomycetes</taxon>
        <taxon>Hypocreomycetidae</taxon>
        <taxon>Hypocreales</taxon>
        <taxon>Nectriaceae</taxon>
        <taxon>Fusarium</taxon>
    </lineage>
</organism>